<proteinExistence type="predicted"/>
<organism evidence="1 2">
    <name type="scientific">Caenorhabditis auriculariae</name>
    <dbReference type="NCBI Taxonomy" id="2777116"/>
    <lineage>
        <taxon>Eukaryota</taxon>
        <taxon>Metazoa</taxon>
        <taxon>Ecdysozoa</taxon>
        <taxon>Nematoda</taxon>
        <taxon>Chromadorea</taxon>
        <taxon>Rhabditida</taxon>
        <taxon>Rhabditina</taxon>
        <taxon>Rhabditomorpha</taxon>
        <taxon>Rhabditoidea</taxon>
        <taxon>Rhabditidae</taxon>
        <taxon>Peloderinae</taxon>
        <taxon>Caenorhabditis</taxon>
    </lineage>
</organism>
<evidence type="ECO:0000313" key="1">
    <source>
        <dbReference type="EMBL" id="CAD6198553.1"/>
    </source>
</evidence>
<evidence type="ECO:0000313" key="2">
    <source>
        <dbReference type="Proteomes" id="UP000835052"/>
    </source>
</evidence>
<keyword evidence="2" id="KW-1185">Reference proteome</keyword>
<accession>A0A8S1HYZ4</accession>
<dbReference type="AlphaFoldDB" id="A0A8S1HYZ4"/>
<name>A0A8S1HYZ4_9PELO</name>
<sequence length="81" mass="9205">MIVATGETLVAVIDEPSELFSFRKSGRRENDEEKLGSFLSLNFSKIILPRSKKPFVDIFKLFFGLFSTPGNEYYLVLLSLP</sequence>
<dbReference type="EMBL" id="CAJGYM010000129">
    <property type="protein sequence ID" value="CAD6198553.1"/>
    <property type="molecule type" value="Genomic_DNA"/>
</dbReference>
<reference evidence="1" key="1">
    <citation type="submission" date="2020-10" db="EMBL/GenBank/DDBJ databases">
        <authorList>
            <person name="Kikuchi T."/>
        </authorList>
    </citation>
    <scope>NUCLEOTIDE SEQUENCE</scope>
    <source>
        <strain evidence="1">NKZ352</strain>
    </source>
</reference>
<dbReference type="Proteomes" id="UP000835052">
    <property type="component" value="Unassembled WGS sequence"/>
</dbReference>
<protein>
    <submittedName>
        <fullName evidence="1">Uncharacterized protein</fullName>
    </submittedName>
</protein>
<gene>
    <name evidence="1" type="ORF">CAUJ_LOCUS14459</name>
</gene>
<comment type="caution">
    <text evidence="1">The sequence shown here is derived from an EMBL/GenBank/DDBJ whole genome shotgun (WGS) entry which is preliminary data.</text>
</comment>